<evidence type="ECO:0000259" key="3">
    <source>
        <dbReference type="PROSITE" id="PS50006"/>
    </source>
</evidence>
<feature type="region of interest" description="Disordered" evidence="2">
    <location>
        <begin position="487"/>
        <end position="508"/>
    </location>
</feature>
<protein>
    <recommendedName>
        <fullName evidence="7">Angiogenic factor with G patch and FHA domains 1</fullName>
    </recommendedName>
</protein>
<dbReference type="EMBL" id="JAACXV010014331">
    <property type="protein sequence ID" value="KAF7268352.1"/>
    <property type="molecule type" value="Genomic_DNA"/>
</dbReference>
<comment type="caution">
    <text evidence="5">The sequence shown here is derived from an EMBL/GenBank/DDBJ whole genome shotgun (WGS) entry which is preliminary data.</text>
</comment>
<name>A0A834HT87_RHYFE</name>
<dbReference type="SMART" id="SM00443">
    <property type="entry name" value="G_patch"/>
    <property type="match status" value="1"/>
</dbReference>
<dbReference type="Pfam" id="PF17780">
    <property type="entry name" value="OCRE"/>
    <property type="match status" value="1"/>
</dbReference>
<dbReference type="InterPro" id="IPR000467">
    <property type="entry name" value="G_patch_dom"/>
</dbReference>
<dbReference type="InterPro" id="IPR000253">
    <property type="entry name" value="FHA_dom"/>
</dbReference>
<dbReference type="AlphaFoldDB" id="A0A834HT87"/>
<dbReference type="Gene3D" id="2.60.200.20">
    <property type="match status" value="1"/>
</dbReference>
<dbReference type="SUPFAM" id="SSF49879">
    <property type="entry name" value="SMAD/FHA domain"/>
    <property type="match status" value="1"/>
</dbReference>
<evidence type="ECO:0000313" key="6">
    <source>
        <dbReference type="Proteomes" id="UP000625711"/>
    </source>
</evidence>
<dbReference type="GO" id="GO:0003676">
    <property type="term" value="F:nucleic acid binding"/>
    <property type="evidence" value="ECO:0007669"/>
    <property type="project" value="InterPro"/>
</dbReference>
<feature type="compositionally biased region" description="Basic residues" evidence="2">
    <location>
        <begin position="200"/>
        <end position="217"/>
    </location>
</feature>
<feature type="region of interest" description="Disordered" evidence="2">
    <location>
        <begin position="1"/>
        <end position="33"/>
    </location>
</feature>
<dbReference type="PANTHER" id="PTHR23106">
    <property type="entry name" value="ANGIOGENIC FACTOR WITH G PATCH AND FHA DOMAINS 1"/>
    <property type="match status" value="1"/>
</dbReference>
<evidence type="ECO:0000256" key="2">
    <source>
        <dbReference type="SAM" id="MobiDB-lite"/>
    </source>
</evidence>
<feature type="region of interest" description="Disordered" evidence="2">
    <location>
        <begin position="196"/>
        <end position="246"/>
    </location>
</feature>
<feature type="compositionally biased region" description="Basic residues" evidence="2">
    <location>
        <begin position="15"/>
        <end position="26"/>
    </location>
</feature>
<feature type="region of interest" description="Disordered" evidence="2">
    <location>
        <begin position="426"/>
        <end position="448"/>
    </location>
</feature>
<dbReference type="CDD" id="cd22686">
    <property type="entry name" value="FHA_AGGF1"/>
    <property type="match status" value="1"/>
</dbReference>
<dbReference type="InterPro" id="IPR041591">
    <property type="entry name" value="OCRE"/>
</dbReference>
<feature type="compositionally biased region" description="Polar residues" evidence="2">
    <location>
        <begin position="1"/>
        <end position="10"/>
    </location>
</feature>
<gene>
    <name evidence="5" type="ORF">GWI33_018504</name>
</gene>
<dbReference type="Pfam" id="PF00498">
    <property type="entry name" value="FHA"/>
    <property type="match status" value="1"/>
</dbReference>
<feature type="coiled-coil region" evidence="1">
    <location>
        <begin position="386"/>
        <end position="413"/>
    </location>
</feature>
<reference evidence="5" key="1">
    <citation type="submission" date="2020-08" db="EMBL/GenBank/DDBJ databases">
        <title>Genome sequencing and assembly of the red palm weevil Rhynchophorus ferrugineus.</title>
        <authorList>
            <person name="Dias G.B."/>
            <person name="Bergman C.M."/>
            <person name="Manee M."/>
        </authorList>
    </citation>
    <scope>NUCLEOTIDE SEQUENCE</scope>
    <source>
        <strain evidence="5">AA-2017</strain>
        <tissue evidence="5">Whole larva</tissue>
    </source>
</reference>
<dbReference type="InterPro" id="IPR053027">
    <property type="entry name" value="AGGF1"/>
</dbReference>
<dbReference type="PROSITE" id="PS50174">
    <property type="entry name" value="G_PATCH"/>
    <property type="match status" value="1"/>
</dbReference>
<dbReference type="InterPro" id="IPR008984">
    <property type="entry name" value="SMAD_FHA_dom_sf"/>
</dbReference>
<evidence type="ECO:0000256" key="1">
    <source>
        <dbReference type="SAM" id="Coils"/>
    </source>
</evidence>
<sequence length="532" mass="60127">MTDSNSSVDISSHDYRKKRKSIRKSKSKSDSCLTDNDYYTTPKNIQMSDEMLEKLSDLPDVIRYIEKLQKMIQKQVKKIIKWKMKAKGKAERVCKNTTTQTCDMIEFQRTEDNSKKVVEATSLVDDIREAAEQAVQSSGFVYEATSGLYYDYNSGYYYNAEYGLYYDGTTGTYLKYNQDTKSYEYHSQITVENNSLKDSVKKRKPKYNRKEKGMKRTRHEEDDLEEGEYTDTSSSAEDDCVSSESSDISKQWPPCVRLIVETTDIPKIRIGSLFIITCDGGTIGREGDHAVHLPDINVSKHHLKITFDGAKYTVTDLGSRNGTILNGKRMSPSKQESDPQEITHGSKLQLGSTTILCHIHEGSQTCGNCEPGLLIEEEKDDIMTQNMNKSNKNQQYKQELRKLKKQHGFLGNEDCGKIASGYTDRAQKRRETVGSQNPYEKTQAASLDQSIPSENKGFKLLSKMGWKEGQSLGKDGNGTLEPVKLSSNTGTTGLDAQPLPTLTGNEGKQNIWKKAQERFDKLSTAIYEDVEH</sequence>
<dbReference type="PROSITE" id="PS50006">
    <property type="entry name" value="FHA_DOMAIN"/>
    <property type="match status" value="1"/>
</dbReference>
<feature type="compositionally biased region" description="Polar residues" evidence="2">
    <location>
        <begin position="433"/>
        <end position="448"/>
    </location>
</feature>
<dbReference type="Proteomes" id="UP000625711">
    <property type="component" value="Unassembled WGS sequence"/>
</dbReference>
<accession>A0A834HT87</accession>
<evidence type="ECO:0000259" key="4">
    <source>
        <dbReference type="PROSITE" id="PS50174"/>
    </source>
</evidence>
<dbReference type="Pfam" id="PF01585">
    <property type="entry name" value="G-patch"/>
    <property type="match status" value="1"/>
</dbReference>
<evidence type="ECO:0000313" key="5">
    <source>
        <dbReference type="EMBL" id="KAF7268352.1"/>
    </source>
</evidence>
<keyword evidence="1" id="KW-0175">Coiled coil</keyword>
<organism evidence="5 6">
    <name type="scientific">Rhynchophorus ferrugineus</name>
    <name type="common">Red palm weevil</name>
    <name type="synonym">Curculio ferrugineus</name>
    <dbReference type="NCBI Taxonomy" id="354439"/>
    <lineage>
        <taxon>Eukaryota</taxon>
        <taxon>Metazoa</taxon>
        <taxon>Ecdysozoa</taxon>
        <taxon>Arthropoda</taxon>
        <taxon>Hexapoda</taxon>
        <taxon>Insecta</taxon>
        <taxon>Pterygota</taxon>
        <taxon>Neoptera</taxon>
        <taxon>Endopterygota</taxon>
        <taxon>Coleoptera</taxon>
        <taxon>Polyphaga</taxon>
        <taxon>Cucujiformia</taxon>
        <taxon>Curculionidae</taxon>
        <taxon>Dryophthorinae</taxon>
        <taxon>Rhynchophorus</taxon>
    </lineage>
</organism>
<feature type="domain" description="FHA" evidence="3">
    <location>
        <begin position="281"/>
        <end position="330"/>
    </location>
</feature>
<dbReference type="OrthoDB" id="2538319at2759"/>
<keyword evidence="6" id="KW-1185">Reference proteome</keyword>
<dbReference type="PANTHER" id="PTHR23106:SF24">
    <property type="entry name" value="ANGIOGENIC FACTOR WITH G PATCH AND FHA DOMAINS 1"/>
    <property type="match status" value="1"/>
</dbReference>
<feature type="domain" description="G-patch" evidence="4">
    <location>
        <begin position="453"/>
        <end position="499"/>
    </location>
</feature>
<proteinExistence type="predicted"/>
<evidence type="ECO:0008006" key="7">
    <source>
        <dbReference type="Google" id="ProtNLM"/>
    </source>
</evidence>
<dbReference type="SMART" id="SM00240">
    <property type="entry name" value="FHA"/>
    <property type="match status" value="1"/>
</dbReference>